<dbReference type="EMBL" id="KF901213">
    <property type="protein sequence ID" value="AIF22608.1"/>
    <property type="molecule type" value="Genomic_DNA"/>
</dbReference>
<reference evidence="1" key="1">
    <citation type="journal article" date="2014" name="Genome Biol. Evol.">
        <title>Pangenome evidence for extensive interdomain horizontal transfer affecting lineage core and shell genes in uncultured planktonic thaumarchaeota and euryarchaeota.</title>
        <authorList>
            <person name="Deschamps P."/>
            <person name="Zivanovic Y."/>
            <person name="Moreira D."/>
            <person name="Rodriguez-Valera F."/>
            <person name="Lopez-Garcia P."/>
        </authorList>
    </citation>
    <scope>NUCLEOTIDE SEQUENCE</scope>
</reference>
<dbReference type="GO" id="GO:0006418">
    <property type="term" value="P:tRNA aminoacylation for protein translation"/>
    <property type="evidence" value="ECO:0007669"/>
    <property type="project" value="InterPro"/>
</dbReference>
<dbReference type="InterPro" id="IPR009080">
    <property type="entry name" value="tRNAsynth_Ia_anticodon-bd"/>
</dbReference>
<organism evidence="1">
    <name type="scientific">uncultured marine thaumarchaeote SAT1000_09_H09</name>
    <dbReference type="NCBI Taxonomy" id="1456371"/>
    <lineage>
        <taxon>Archaea</taxon>
        <taxon>Nitrososphaerota</taxon>
        <taxon>environmental samples</taxon>
    </lineage>
</organism>
<proteinExistence type="predicted"/>
<evidence type="ECO:0000313" key="1">
    <source>
        <dbReference type="EMBL" id="AIF22608.1"/>
    </source>
</evidence>
<dbReference type="SUPFAM" id="SSF47323">
    <property type="entry name" value="Anticodon-binding domain of a subclass of class I aminoacyl-tRNA synthetases"/>
    <property type="match status" value="1"/>
</dbReference>
<dbReference type="GO" id="GO:0004812">
    <property type="term" value="F:aminoacyl-tRNA ligase activity"/>
    <property type="evidence" value="ECO:0007669"/>
    <property type="project" value="InterPro"/>
</dbReference>
<dbReference type="GO" id="GO:0005524">
    <property type="term" value="F:ATP binding"/>
    <property type="evidence" value="ECO:0007669"/>
    <property type="project" value="InterPro"/>
</dbReference>
<accession>A0A075I975</accession>
<name>A0A075I975_9ARCH</name>
<sequence length="49" mass="5988">MIKKRDECRAEKNYDEADKIREQIAGRNIIFVDHKNKTRWIKQEKIKAE</sequence>
<protein>
    <submittedName>
        <fullName evidence="1">Uncharacterized protein</fullName>
    </submittedName>
</protein>
<dbReference type="Gene3D" id="1.20.120.1910">
    <property type="entry name" value="Cysteine-tRNA ligase, C-terminal anti-codon recognition domain"/>
    <property type="match status" value="1"/>
</dbReference>
<dbReference type="AlphaFoldDB" id="A0A075I975"/>